<dbReference type="EMBL" id="JAFIMR010000004">
    <property type="protein sequence ID" value="KAI1879208.1"/>
    <property type="molecule type" value="Genomic_DNA"/>
</dbReference>
<keyword evidence="3" id="KW-1185">Reference proteome</keyword>
<gene>
    <name evidence="2" type="ORF">JX265_002162</name>
</gene>
<comment type="caution">
    <text evidence="2">The sequence shown here is derived from an EMBL/GenBank/DDBJ whole genome shotgun (WGS) entry which is preliminary data.</text>
</comment>
<reference evidence="2" key="1">
    <citation type="submission" date="2021-03" db="EMBL/GenBank/DDBJ databases">
        <title>Revisited historic fungal species revealed as producer of novel bioactive compounds through whole genome sequencing and comparative genomics.</title>
        <authorList>
            <person name="Vignolle G.A."/>
            <person name="Hochenegger N."/>
            <person name="Mach R.L."/>
            <person name="Mach-Aigner A.R."/>
            <person name="Javad Rahimi M."/>
            <person name="Salim K.A."/>
            <person name="Chan C.M."/>
            <person name="Lim L.B.L."/>
            <person name="Cai F."/>
            <person name="Druzhinina I.S."/>
            <person name="U'Ren J.M."/>
            <person name="Derntl C."/>
        </authorList>
    </citation>
    <scope>NUCLEOTIDE SEQUENCE</scope>
    <source>
        <strain evidence="2">TUCIM 5799</strain>
    </source>
</reference>
<organism evidence="2 3">
    <name type="scientific">Neoarthrinium moseri</name>
    <dbReference type="NCBI Taxonomy" id="1658444"/>
    <lineage>
        <taxon>Eukaryota</taxon>
        <taxon>Fungi</taxon>
        <taxon>Dikarya</taxon>
        <taxon>Ascomycota</taxon>
        <taxon>Pezizomycotina</taxon>
        <taxon>Sordariomycetes</taxon>
        <taxon>Xylariomycetidae</taxon>
        <taxon>Amphisphaeriales</taxon>
        <taxon>Apiosporaceae</taxon>
        <taxon>Neoarthrinium</taxon>
    </lineage>
</organism>
<evidence type="ECO:0008006" key="4">
    <source>
        <dbReference type="Google" id="ProtNLM"/>
    </source>
</evidence>
<evidence type="ECO:0000313" key="3">
    <source>
        <dbReference type="Proteomes" id="UP000829685"/>
    </source>
</evidence>
<protein>
    <recommendedName>
        <fullName evidence="4">IDI-2</fullName>
    </recommendedName>
</protein>
<keyword evidence="1" id="KW-0732">Signal</keyword>
<evidence type="ECO:0000256" key="1">
    <source>
        <dbReference type="SAM" id="SignalP"/>
    </source>
</evidence>
<dbReference type="OrthoDB" id="3660930at2759"/>
<accession>A0A9Q0AU13</accession>
<proteinExistence type="predicted"/>
<dbReference type="Proteomes" id="UP000829685">
    <property type="component" value="Unassembled WGS sequence"/>
</dbReference>
<sequence>MKFNAIAILTVFQVLVKADEAATAAAAAQCGDLGVLSFNAKDLPDGVNASDVRNCAEHPLGNGNMLKRDNDNETTTESRGLDLLSPRDCYDKAPYGCTDGYCWKACGSAGDGKWCWTANNGGLGSWITCKTYNDCGGSALYACGKGLNCKTCGCSC</sequence>
<name>A0A9Q0AU13_9PEZI</name>
<dbReference type="AlphaFoldDB" id="A0A9Q0AU13"/>
<feature type="chain" id="PRO_5040112853" description="IDI-2" evidence="1">
    <location>
        <begin position="19"/>
        <end position="156"/>
    </location>
</feature>
<feature type="signal peptide" evidence="1">
    <location>
        <begin position="1"/>
        <end position="18"/>
    </location>
</feature>
<evidence type="ECO:0000313" key="2">
    <source>
        <dbReference type="EMBL" id="KAI1879208.1"/>
    </source>
</evidence>